<reference evidence="2" key="1">
    <citation type="submission" date="2016-03" db="EMBL/GenBank/DDBJ databases">
        <title>Mechanisms controlling the formation of the plant cell surface in tip-growing cells are functionally conserved among land plants.</title>
        <authorList>
            <person name="Honkanen S."/>
            <person name="Jones V.A."/>
            <person name="Morieri G."/>
            <person name="Champion C."/>
            <person name="Hetherington A.J."/>
            <person name="Kelly S."/>
            <person name="Saint-Marcoux D."/>
            <person name="Proust H."/>
            <person name="Prescott H."/>
            <person name="Dolan L."/>
        </authorList>
    </citation>
    <scope>NUCLEOTIDE SEQUENCE [LARGE SCALE GENOMIC DNA]</scope>
    <source>
        <tissue evidence="2">Whole gametophyte</tissue>
    </source>
</reference>
<organism evidence="2 3">
    <name type="scientific">Marchantia polymorpha subsp. ruderalis</name>
    <dbReference type="NCBI Taxonomy" id="1480154"/>
    <lineage>
        <taxon>Eukaryota</taxon>
        <taxon>Viridiplantae</taxon>
        <taxon>Streptophyta</taxon>
        <taxon>Embryophyta</taxon>
        <taxon>Marchantiophyta</taxon>
        <taxon>Marchantiopsida</taxon>
        <taxon>Marchantiidae</taxon>
        <taxon>Marchantiales</taxon>
        <taxon>Marchantiaceae</taxon>
        <taxon>Marchantia</taxon>
    </lineage>
</organism>
<dbReference type="EMBL" id="LVLJ01003074">
    <property type="protein sequence ID" value="OAE22747.1"/>
    <property type="molecule type" value="Genomic_DNA"/>
</dbReference>
<feature type="region of interest" description="Disordered" evidence="1">
    <location>
        <begin position="244"/>
        <end position="263"/>
    </location>
</feature>
<sequence length="263" mass="30668">MPRTDTPRVTEHYYMVTTRSMRRKKKKEQQIKAKKYKQESPKSGVSLEQDSDYKRDHPKLFFPKINKEVKKQLQELETLEHAKALSKDLQIFRSRAAVKEKKMKAITSEALISYDIKRDVKDCPITATVGQLIKDNPLYRRQLKEMLAGKRRKKLPKVDTVADVTTDWEKKEFRFGKQSIIVYWRKVEHEGGTTQISEEYDSDLSNESEVDDAYTIDSEEFLHEDHPCANNNLRSFIIPCRPGVEEMHGSDATKSDPKTTQEI</sequence>
<feature type="region of interest" description="Disordered" evidence="1">
    <location>
        <begin position="1"/>
        <end position="52"/>
    </location>
</feature>
<evidence type="ECO:0000256" key="1">
    <source>
        <dbReference type="SAM" id="MobiDB-lite"/>
    </source>
</evidence>
<accession>A0A176VQ12</accession>
<protein>
    <submittedName>
        <fullName evidence="2">Uncharacterized protein</fullName>
    </submittedName>
</protein>
<dbReference type="AlphaFoldDB" id="A0A176VQ12"/>
<dbReference type="Proteomes" id="UP000077202">
    <property type="component" value="Unassembled WGS sequence"/>
</dbReference>
<feature type="compositionally biased region" description="Basic and acidic residues" evidence="1">
    <location>
        <begin position="1"/>
        <end position="11"/>
    </location>
</feature>
<gene>
    <name evidence="2" type="ORF">AXG93_2035s1290</name>
</gene>
<proteinExistence type="predicted"/>
<evidence type="ECO:0000313" key="2">
    <source>
        <dbReference type="EMBL" id="OAE22747.1"/>
    </source>
</evidence>
<name>A0A176VQ12_MARPO</name>
<comment type="caution">
    <text evidence="2">The sequence shown here is derived from an EMBL/GenBank/DDBJ whole genome shotgun (WGS) entry which is preliminary data.</text>
</comment>
<feature type="compositionally biased region" description="Basic and acidic residues" evidence="1">
    <location>
        <begin position="28"/>
        <end position="40"/>
    </location>
</feature>
<keyword evidence="3" id="KW-1185">Reference proteome</keyword>
<evidence type="ECO:0000313" key="3">
    <source>
        <dbReference type="Proteomes" id="UP000077202"/>
    </source>
</evidence>